<dbReference type="SUPFAM" id="SSF52402">
    <property type="entry name" value="Adenine nucleotide alpha hydrolases-like"/>
    <property type="match status" value="1"/>
</dbReference>
<dbReference type="AlphaFoldDB" id="A0A381RJK2"/>
<dbReference type="InterPro" id="IPR014729">
    <property type="entry name" value="Rossmann-like_a/b/a_fold"/>
</dbReference>
<protein>
    <submittedName>
        <fullName evidence="1">Uncharacterized protein</fullName>
    </submittedName>
</protein>
<reference evidence="1" key="1">
    <citation type="submission" date="2018-05" db="EMBL/GenBank/DDBJ databases">
        <authorList>
            <person name="Lanie J.A."/>
            <person name="Ng W.-L."/>
            <person name="Kazmierczak K.M."/>
            <person name="Andrzejewski T.M."/>
            <person name="Davidsen T.M."/>
            <person name="Wayne K.J."/>
            <person name="Tettelin H."/>
            <person name="Glass J.I."/>
            <person name="Rusch D."/>
            <person name="Podicherti R."/>
            <person name="Tsui H.-C.T."/>
            <person name="Winkler M.E."/>
        </authorList>
    </citation>
    <scope>NUCLEOTIDE SEQUENCE</scope>
</reference>
<gene>
    <name evidence="1" type="ORF">METZ01_LOCUS42107</name>
</gene>
<dbReference type="Gene3D" id="3.40.50.620">
    <property type="entry name" value="HUPs"/>
    <property type="match status" value="1"/>
</dbReference>
<proteinExistence type="predicted"/>
<evidence type="ECO:0000313" key="1">
    <source>
        <dbReference type="EMBL" id="SUZ89253.1"/>
    </source>
</evidence>
<name>A0A381RJK2_9ZZZZ</name>
<dbReference type="EMBL" id="UINC01001811">
    <property type="protein sequence ID" value="SUZ89253.1"/>
    <property type="molecule type" value="Genomic_DNA"/>
</dbReference>
<sequence>MYSHLLVPLDGGDRAQAVLHPSAAMARSFDATLIVVGSETTLASLDVDTIHAPDVVAVRTEVDLPSSLERVGDNLPEPLVVFAGASWQAYADAWSGDLLVFGPTSTPEDYVVGGTMLIDRRITAGDADARATTAIVLGFGYATTDDLSSAVPERNGQVVIPVRSDTELVTDLVARWTGPVFLRAEEV</sequence>
<accession>A0A381RJK2</accession>
<organism evidence="1">
    <name type="scientific">marine metagenome</name>
    <dbReference type="NCBI Taxonomy" id="408172"/>
    <lineage>
        <taxon>unclassified sequences</taxon>
        <taxon>metagenomes</taxon>
        <taxon>ecological metagenomes</taxon>
    </lineage>
</organism>